<evidence type="ECO:0000313" key="9">
    <source>
        <dbReference type="EMBL" id="MFC4619318.1"/>
    </source>
</evidence>
<comment type="similarity">
    <text evidence="6">Belongs to the peptidase M3 family.</text>
</comment>
<evidence type="ECO:0000313" key="10">
    <source>
        <dbReference type="Proteomes" id="UP001596022"/>
    </source>
</evidence>
<evidence type="ECO:0000259" key="8">
    <source>
        <dbReference type="Pfam" id="PF08439"/>
    </source>
</evidence>
<dbReference type="EC" id="3.4.-.-" evidence="9"/>
<dbReference type="Pfam" id="PF01432">
    <property type="entry name" value="Peptidase_M3"/>
    <property type="match status" value="1"/>
</dbReference>
<evidence type="ECO:0000256" key="2">
    <source>
        <dbReference type="ARBA" id="ARBA00022723"/>
    </source>
</evidence>
<keyword evidence="2 6" id="KW-0479">Metal-binding</keyword>
<evidence type="ECO:0000256" key="1">
    <source>
        <dbReference type="ARBA" id="ARBA00022670"/>
    </source>
</evidence>
<evidence type="ECO:0000256" key="6">
    <source>
        <dbReference type="RuleBase" id="RU003435"/>
    </source>
</evidence>
<keyword evidence="3 6" id="KW-0378">Hydrolase</keyword>
<dbReference type="EMBL" id="JBHSFW010000007">
    <property type="protein sequence ID" value="MFC4619318.1"/>
    <property type="molecule type" value="Genomic_DNA"/>
</dbReference>
<dbReference type="Proteomes" id="UP001596022">
    <property type="component" value="Unassembled WGS sequence"/>
</dbReference>
<dbReference type="RefSeq" id="WP_376846415.1">
    <property type="nucleotide sequence ID" value="NZ_JBHSFW010000007.1"/>
</dbReference>
<dbReference type="InterPro" id="IPR001333">
    <property type="entry name" value="Peptidase_M32_Taq"/>
</dbReference>
<dbReference type="PANTHER" id="PTHR34217">
    <property type="entry name" value="METAL-DEPENDENT CARBOXYPEPTIDASE"/>
    <property type="match status" value="1"/>
</dbReference>
<name>A0ABV9GN04_9BACL</name>
<evidence type="ECO:0000256" key="5">
    <source>
        <dbReference type="ARBA" id="ARBA00023049"/>
    </source>
</evidence>
<keyword evidence="4 6" id="KW-0862">Zinc</keyword>
<feature type="domain" description="Peptidase M3A/M3B catalytic" evidence="7">
    <location>
        <begin position="203"/>
        <end position="583"/>
    </location>
</feature>
<dbReference type="NCBIfam" id="TIGR02290">
    <property type="entry name" value="M3_fam_3"/>
    <property type="match status" value="1"/>
</dbReference>
<dbReference type="SUPFAM" id="SSF55486">
    <property type="entry name" value="Metalloproteases ('zincins'), catalytic domain"/>
    <property type="match status" value="1"/>
</dbReference>
<gene>
    <name evidence="9" type="ORF">ACFO4N_11400</name>
</gene>
<evidence type="ECO:0000256" key="4">
    <source>
        <dbReference type="ARBA" id="ARBA00022833"/>
    </source>
</evidence>
<feature type="domain" description="Oligopeptidase F N-terminal" evidence="8">
    <location>
        <begin position="116"/>
        <end position="181"/>
    </location>
</feature>
<dbReference type="GO" id="GO:0016787">
    <property type="term" value="F:hydrolase activity"/>
    <property type="evidence" value="ECO:0007669"/>
    <property type="project" value="UniProtKB-KW"/>
</dbReference>
<keyword evidence="1 6" id="KW-0645">Protease</keyword>
<evidence type="ECO:0000259" key="7">
    <source>
        <dbReference type="Pfam" id="PF01432"/>
    </source>
</evidence>
<proteinExistence type="inferred from homology"/>
<organism evidence="9 10">
    <name type="scientific">Camelliibacillus cellulosilyticus</name>
    <dbReference type="NCBI Taxonomy" id="2174486"/>
    <lineage>
        <taxon>Bacteria</taxon>
        <taxon>Bacillati</taxon>
        <taxon>Bacillota</taxon>
        <taxon>Bacilli</taxon>
        <taxon>Bacillales</taxon>
        <taxon>Sporolactobacillaceae</taxon>
        <taxon>Camelliibacillus</taxon>
    </lineage>
</organism>
<evidence type="ECO:0000256" key="3">
    <source>
        <dbReference type="ARBA" id="ARBA00022801"/>
    </source>
</evidence>
<keyword evidence="5 6" id="KW-0482">Metalloprotease</keyword>
<dbReference type="Pfam" id="PF08439">
    <property type="entry name" value="Peptidase_M3_N"/>
    <property type="match status" value="1"/>
</dbReference>
<dbReference type="InterPro" id="IPR013647">
    <property type="entry name" value="OligopepF_N_dom"/>
</dbReference>
<sequence>MIKGLDQTWDLDVIFRGGSHSEAFAEFYKQLEEDIQSFYEALKGTKAPVTFEEAEDWTKNIKQYEGLSKRLSEAGAFTGCLRAQDMTDKKADQLGNAMQNLFAVFESANTLLNDQIGNIPDEIWEKLAQREDIHRVRFPLEERRKQAKEQLPAEQEQLVSKLSVDGYHGWSDLYDTIVGQMSIAFDHPEKGDQNLSVGQLDNLLTDSDRSVRSRAFEKWETAWQAQSEFCAAALNHIAGFRLSVYKQRGWEDFLKEPLDYNRMTAKTLNAMWHTITEYKPKLVQYLRRKAERLGLERLDWHDVEAPLFTSDKKVSYDEAAHFIIEQFSSFNPELGAFAKHALENRWVEAEDRPGKRPGGFCTSFPLTEASRIFMTFGGQASNVSTLAHELGHAYHSSVMRRIPYLNRGYAMNVAETASTFAEQIVSDAAIKAAETTQEQLTLLDDKLQRAVAFFMNIHARFLFETRFYEERKKGLVSAERLNELMLAAQKEAYCGELNKYHPAFWESKLHFYITDVPFYNFPYTFGFMFSTGIYARALQEGPSFAKKYDALLADTGAMKVEDLAKKHLDVDLEKPDFWQAACELIGKDVDTFLSLTK</sequence>
<accession>A0ABV9GN04</accession>
<dbReference type="InterPro" id="IPR011977">
    <property type="entry name" value="Pept_M3B_clade3"/>
</dbReference>
<keyword evidence="10" id="KW-1185">Reference proteome</keyword>
<protein>
    <submittedName>
        <fullName evidence="9">M3 family oligoendopeptidase</fullName>
        <ecNumber evidence="9">3.4.-.-</ecNumber>
    </submittedName>
</protein>
<dbReference type="InterPro" id="IPR042088">
    <property type="entry name" value="OligoPept_F_C"/>
</dbReference>
<dbReference type="Gene3D" id="1.20.140.70">
    <property type="entry name" value="Oligopeptidase f, N-terminal domain"/>
    <property type="match status" value="1"/>
</dbReference>
<comment type="cofactor">
    <cofactor evidence="6">
        <name>Zn(2+)</name>
        <dbReference type="ChEBI" id="CHEBI:29105"/>
    </cofactor>
    <text evidence="6">Binds 1 zinc ion.</text>
</comment>
<dbReference type="InterPro" id="IPR034006">
    <property type="entry name" value="M3B_PepF_2"/>
</dbReference>
<dbReference type="InterPro" id="IPR001567">
    <property type="entry name" value="Pept_M3A_M3B_dom"/>
</dbReference>
<dbReference type="CDD" id="cd09607">
    <property type="entry name" value="M3B_PepF"/>
    <property type="match status" value="1"/>
</dbReference>
<dbReference type="Gene3D" id="1.10.1370.20">
    <property type="entry name" value="Oligoendopeptidase f, C-terminal domain"/>
    <property type="match status" value="1"/>
</dbReference>
<reference evidence="10" key="1">
    <citation type="journal article" date="2019" name="Int. J. Syst. Evol. Microbiol.">
        <title>The Global Catalogue of Microorganisms (GCM) 10K type strain sequencing project: providing services to taxonomists for standard genome sequencing and annotation.</title>
        <authorList>
            <consortium name="The Broad Institute Genomics Platform"/>
            <consortium name="The Broad Institute Genome Sequencing Center for Infectious Disease"/>
            <person name="Wu L."/>
            <person name="Ma J."/>
        </authorList>
    </citation>
    <scope>NUCLEOTIDE SEQUENCE [LARGE SCALE GENOMIC DNA]</scope>
    <source>
        <strain evidence="10">CGMCC 1.16306</strain>
    </source>
</reference>
<comment type="caution">
    <text evidence="9">The sequence shown here is derived from an EMBL/GenBank/DDBJ whole genome shotgun (WGS) entry which is preliminary data.</text>
</comment>
<dbReference type="PANTHER" id="PTHR34217:SF1">
    <property type="entry name" value="CARBOXYPEPTIDASE 1"/>
    <property type="match status" value="1"/>
</dbReference>